<dbReference type="PANTHER" id="PTHR33144:SF25">
    <property type="entry name" value="DUF4216 DOMAIN-CONTAINING PROTEIN"/>
    <property type="match status" value="1"/>
</dbReference>
<organism evidence="3">
    <name type="scientific">Arabidopsis thaliana</name>
    <name type="common">Mouse-ear cress</name>
    <dbReference type="NCBI Taxonomy" id="3702"/>
    <lineage>
        <taxon>Eukaryota</taxon>
        <taxon>Viridiplantae</taxon>
        <taxon>Streptophyta</taxon>
        <taxon>Embryophyta</taxon>
        <taxon>Tracheophyta</taxon>
        <taxon>Spermatophyta</taxon>
        <taxon>Magnoliopsida</taxon>
        <taxon>eudicotyledons</taxon>
        <taxon>Gunneridae</taxon>
        <taxon>Pentapetalae</taxon>
        <taxon>rosids</taxon>
        <taxon>malvids</taxon>
        <taxon>Brassicales</taxon>
        <taxon>Brassicaceae</taxon>
        <taxon>Camelineae</taxon>
        <taxon>Arabidopsis</taxon>
    </lineage>
</organism>
<dbReference type="Pfam" id="PF03004">
    <property type="entry name" value="Transposase_24"/>
    <property type="match status" value="1"/>
</dbReference>
<gene>
    <name evidence="3" type="primary">F28J9.12</name>
</gene>
<proteinExistence type="predicted"/>
<reference evidence="3" key="1">
    <citation type="submission" date="1999-10" db="EMBL/GenBank/DDBJ databases">
        <title>Arabidopsis thaliana chromosome 1 BAC F28J9 sequence.</title>
        <authorList>
            <person name="Schwartz J.R."/>
            <person name="Yu G."/>
            <person name="Toriumi M."/>
            <person name="Lenz C."/>
            <person name="Liu S."/>
            <person name="Lee J.M."/>
            <person name="Li J."/>
            <person name="Gonzalez A."/>
            <person name="Liu A."/>
            <person name="Liu K."/>
            <person name="Sakano H."/>
            <person name="Vaysberg M."/>
            <person name="Chin C."/>
            <person name="Choi E."/>
            <person name="Chiou J."/>
            <person name="Altafi H."/>
            <person name="Araujo R."/>
            <person name="Brooks S."/>
            <person name="Buehler E."/>
            <person name="Chao Q."/>
            <person name="Conn L."/>
            <person name="Conway A."/>
            <person name="Dunn P."/>
            <person name="Hansen N."/>
            <person name="Howng B."/>
            <person name="Huizar L."/>
            <person name="Johnson-Hopson C."/>
            <person name="Khan S."/>
            <person name="Kim C."/>
            <person name="Lam B."/>
            <person name="Nguyen M."/>
            <person name="Palm C."/>
            <person name="Rowley D."/>
            <person name="Shinn P."/>
            <person name="Southwick A."/>
            <person name="Tambunga G."/>
            <person name="Walker M."/>
            <person name="Davis R.W."/>
            <person name="Ecker J.R."/>
            <person name="Federspiel N.A."/>
            <person name="Theologis A."/>
        </authorList>
    </citation>
    <scope>NUCLEOTIDE SEQUENCE</scope>
</reference>
<feature type="compositionally biased region" description="Polar residues" evidence="2">
    <location>
        <begin position="72"/>
        <end position="83"/>
    </location>
</feature>
<dbReference type="AlphaFoldDB" id="Q9S9R7"/>
<keyword evidence="1" id="KW-0175">Coiled coil</keyword>
<name>Q9S9R7_ARATH</name>
<feature type="coiled-coil region" evidence="1">
    <location>
        <begin position="410"/>
        <end position="453"/>
    </location>
</feature>
<evidence type="ECO:0000256" key="1">
    <source>
        <dbReference type="SAM" id="Coils"/>
    </source>
</evidence>
<dbReference type="EMBL" id="AC007918">
    <property type="protein sequence ID" value="AAF06088.1"/>
    <property type="molecule type" value="Genomic_DNA"/>
</dbReference>
<dbReference type="InterPro" id="IPR004252">
    <property type="entry name" value="Probable_transposase_24"/>
</dbReference>
<evidence type="ECO:0000256" key="2">
    <source>
        <dbReference type="SAM" id="MobiDB-lite"/>
    </source>
</evidence>
<reference key="3">
    <citation type="journal article" date="2000" name="Nature">
        <title>Sequence and analysis of chromosome 1 of the plant Arabidopsis thaliana.</title>
        <authorList>
            <person name="Theologis A."/>
            <person name="Ecker J.R."/>
            <person name="Palm C.J."/>
            <person name="Federspiel N.A."/>
            <person name="Kaul S."/>
            <person name="White O."/>
            <person name="Alonso J."/>
            <person name="Altafi H."/>
            <person name="Araujo R."/>
            <person name="Bowman C.L."/>
            <person name="Brooks S.Y."/>
            <person name="Buehler E."/>
            <person name="Chan A."/>
            <person name="Chao Q."/>
            <person name="Chen H."/>
            <person name="Cheuk R.F."/>
            <person name="Chin C.W."/>
            <person name="Chung M.K."/>
            <person name="Conn L."/>
            <person name="Conway A.B."/>
            <person name="Conway A.R."/>
            <person name="Creasy T.H."/>
            <person name="Dewar K."/>
            <person name="Dunn P."/>
            <person name="Etgu P."/>
            <person name="Feldblyum T.V."/>
            <person name="Feng J."/>
            <person name="Fong B."/>
            <person name="Fujii C.Y."/>
            <person name="Gill J.E."/>
            <person name="Goldsmith A.D."/>
            <person name="Haas B."/>
            <person name="Hansen N.F."/>
            <person name="Hughes B."/>
            <person name="Huizar L."/>
            <person name="Hunter J.L."/>
            <person name="Jenkins J."/>
            <person name="Johnson-Hopson C."/>
            <person name="Khan S."/>
            <person name="Khaykin E."/>
            <person name="Kim C.J."/>
            <person name="Koo H.L."/>
            <person name="Kremenetskaia I."/>
            <person name="Kurtz D.B."/>
            <person name="Kwan A."/>
            <person name="Lam B."/>
            <person name="Langin-Hooper S."/>
            <person name="Lee A."/>
            <person name="Lee J.M."/>
            <person name="Lenz C.A."/>
            <person name="Li J.H."/>
            <person name="Li Y."/>
            <person name="Lin X."/>
            <person name="Liu S.X."/>
            <person name="Liu Z.A."/>
            <person name="Luros J.S."/>
            <person name="Maiti R."/>
            <person name="Marziali A."/>
            <person name="Militscher J."/>
            <person name="Miranda M."/>
            <person name="Nguyen M."/>
            <person name="Nierman W.C."/>
            <person name="Osborne B.I."/>
            <person name="Pai G."/>
            <person name="Peterson J."/>
            <person name="Pham P.K."/>
            <person name="Rizzo M."/>
            <person name="Rooney T."/>
            <person name="Rowley D."/>
            <person name="Sakano H."/>
            <person name="Salzberg S.L."/>
            <person name="Schwartz J.R."/>
            <person name="Shinn P."/>
            <person name="Southwick A.M."/>
            <person name="Sun H."/>
            <person name="Tallon L.J."/>
            <person name="Tambunga G."/>
            <person name="Toriumi M.J."/>
            <person name="Town C.D."/>
            <person name="Utterback T."/>
            <person name="Van Aken S."/>
            <person name="Vaysberg M."/>
            <person name="Vysotskaia V.S."/>
            <person name="Walker M."/>
            <person name="Wu D."/>
            <person name="Yu G."/>
            <person name="Fraser C.M."/>
            <person name="Venter J.C."/>
            <person name="Davis R.W."/>
        </authorList>
    </citation>
    <scope>NUCLEOTIDE SEQUENCE [LARGE SCALE GENOMIC DNA]</scope>
    <source>
        <strain>cv. Columbia</strain>
    </source>
</reference>
<sequence>MPIGGRGGSRKRKTTPNVTQRAGAGGSRPANLPPQYNFTPALAVQVPATEPAQQHGPSTSAPHVRNYPPSLQLFQNSTTQPQHQAPPPLSEEQTPPQSRDSDAPANSHPSSQGNNFQEEVPGTLPELQEDSAMALQSTLSVPNREQWCCVLSPILKPKTEWFTRDRGSKLVRKITRIFTQKFNAPYYNWSCVPLDKRERLFLEFAKTHHWDPLITGTVQYYFNEIVKRRLKDMVSTARRTREQPPWIGETLWGTMCDYWDTEEAQKRSKTYSKARLSDRNGLGPHVHYSGPKSFQEIQDELEEKMGRPVPLGEVFIQTHTKSNGTYVDQKAEKIALAYEQNVREKLSELEAAASAVSDGSSRPRDLTLDEYAAIFLESTEKDARGNPYGLGCLKETLGSANRQLPGDSTFKALEERLQEAQRQIEEQAAYNEKRDAEIAAREAETARVTAEQKDKLEHLSLVEKYLRQTDPQFLDFIATHSSTSTERIPITPPSNDP</sequence>
<protein>
    <submittedName>
        <fullName evidence="3">F28J9.12 protein</fullName>
    </submittedName>
</protein>
<accession>Q9S9R7</accession>
<dbReference type="PANTHER" id="PTHR33144">
    <property type="entry name" value="OS10G0409366 PROTEIN-RELATED"/>
    <property type="match status" value="1"/>
</dbReference>
<feature type="region of interest" description="Disordered" evidence="2">
    <location>
        <begin position="1"/>
        <end position="120"/>
    </location>
</feature>
<evidence type="ECO:0000313" key="3">
    <source>
        <dbReference type="EMBL" id="AAF06088.1"/>
    </source>
</evidence>
<feature type="compositionally biased region" description="Polar residues" evidence="2">
    <location>
        <begin position="51"/>
        <end position="61"/>
    </location>
</feature>
<dbReference type="PIR" id="E86485">
    <property type="entry name" value="E86485"/>
</dbReference>
<reference evidence="3" key="2">
    <citation type="submission" date="1999-11" db="EMBL/GenBank/DDBJ databases">
        <authorList>
            <person name="Theologis"/>
        </authorList>
    </citation>
    <scope>NUCLEOTIDE SEQUENCE</scope>
</reference>
<feature type="compositionally biased region" description="Polar residues" evidence="2">
    <location>
        <begin position="107"/>
        <end position="117"/>
    </location>
</feature>